<reference evidence="3" key="1">
    <citation type="submission" date="2018-12" db="EMBL/GenBank/DDBJ databases">
        <title>Tengunoibacter tsumagoiensis gen. nov., sp. nov., Dictyobacter kobayashii sp. nov., D. alpinus sp. nov., and D. joshuensis sp. nov. and description of Dictyobacteraceae fam. nov. within the order Ktedonobacterales isolated from Tengu-no-mugimeshi.</title>
        <authorList>
            <person name="Wang C.M."/>
            <person name="Zheng Y."/>
            <person name="Sakai Y."/>
            <person name="Toyoda A."/>
            <person name="Minakuchi Y."/>
            <person name="Abe K."/>
            <person name="Yokota A."/>
            <person name="Yabe S."/>
        </authorList>
    </citation>
    <scope>NUCLEOTIDE SEQUENCE [LARGE SCALE GENOMIC DNA]</scope>
    <source>
        <strain evidence="3">S-27</strain>
    </source>
</reference>
<organism evidence="2 3">
    <name type="scientific">Dictyobacter aurantiacus</name>
    <dbReference type="NCBI Taxonomy" id="1936993"/>
    <lineage>
        <taxon>Bacteria</taxon>
        <taxon>Bacillati</taxon>
        <taxon>Chloroflexota</taxon>
        <taxon>Ktedonobacteria</taxon>
        <taxon>Ktedonobacterales</taxon>
        <taxon>Dictyobacteraceae</taxon>
        <taxon>Dictyobacter</taxon>
    </lineage>
</organism>
<sequence>MQGYQIYSTASINGCYLMSLHAIASTESAQTLVGRRSPAVPVSPGHAMHSQPYPPSRRRRR</sequence>
<accession>A0A401ZD66</accession>
<dbReference type="Proteomes" id="UP000287224">
    <property type="component" value="Unassembled WGS sequence"/>
</dbReference>
<protein>
    <submittedName>
        <fullName evidence="2">Uncharacterized protein</fullName>
    </submittedName>
</protein>
<dbReference type="RefSeq" id="WP_126595940.1">
    <property type="nucleotide sequence ID" value="NZ_BIFQ01000001.1"/>
</dbReference>
<gene>
    <name evidence="2" type="ORF">KDAU_21590</name>
</gene>
<evidence type="ECO:0000313" key="3">
    <source>
        <dbReference type="Proteomes" id="UP000287224"/>
    </source>
</evidence>
<feature type="region of interest" description="Disordered" evidence="1">
    <location>
        <begin position="31"/>
        <end position="61"/>
    </location>
</feature>
<comment type="caution">
    <text evidence="2">The sequence shown here is derived from an EMBL/GenBank/DDBJ whole genome shotgun (WGS) entry which is preliminary data.</text>
</comment>
<evidence type="ECO:0000313" key="2">
    <source>
        <dbReference type="EMBL" id="GCE04830.1"/>
    </source>
</evidence>
<dbReference type="AlphaFoldDB" id="A0A401ZD66"/>
<proteinExistence type="predicted"/>
<name>A0A401ZD66_9CHLR</name>
<evidence type="ECO:0000256" key="1">
    <source>
        <dbReference type="SAM" id="MobiDB-lite"/>
    </source>
</evidence>
<dbReference type="EMBL" id="BIFQ01000001">
    <property type="protein sequence ID" value="GCE04830.1"/>
    <property type="molecule type" value="Genomic_DNA"/>
</dbReference>
<keyword evidence="3" id="KW-1185">Reference proteome</keyword>